<keyword evidence="3" id="KW-0804">Transcription</keyword>
<dbReference type="InterPro" id="IPR036388">
    <property type="entry name" value="WH-like_DNA-bd_sf"/>
</dbReference>
<keyword evidence="6" id="KW-1185">Reference proteome</keyword>
<evidence type="ECO:0000256" key="1">
    <source>
        <dbReference type="ARBA" id="ARBA00023015"/>
    </source>
</evidence>
<dbReference type="Gene3D" id="1.10.10.10">
    <property type="entry name" value="Winged helix-like DNA-binding domain superfamily/Winged helix DNA-binding domain"/>
    <property type="match status" value="1"/>
</dbReference>
<evidence type="ECO:0000256" key="2">
    <source>
        <dbReference type="ARBA" id="ARBA00023125"/>
    </source>
</evidence>
<evidence type="ECO:0000259" key="4">
    <source>
        <dbReference type="PROSITE" id="PS50043"/>
    </source>
</evidence>
<sequence>MAPVAMGGTGNALEVSEFLLELYHDASECTPDELRLRVLKNLQRFIPFDFGVWGGGWADGRLVTDLTVLNQSEAILGEWDSVAQEDAFCDLTLNRLGATARFDDVPDYRTSLAYNEHWRRFDASHMMATIVGEKTDGYVSFVGLCADDRPMTFSDTERMFKQMLMPHLSQALRMNRELWAGRAAMEHEAVALVDREGYVLSAHGPFHDLAEHEWGGRIVHLPAHVMGTLRRGKRWRGEMLDVRLSPFGSNYFVHLSIHLGLSGLSHREREVAELFASGMTTKQVARVLGTSPSTVRNQIVRIYEKLGISSKAQLATLAGGK</sequence>
<evidence type="ECO:0000313" key="5">
    <source>
        <dbReference type="EMBL" id="SEO27671.1"/>
    </source>
</evidence>
<dbReference type="SMART" id="SM00421">
    <property type="entry name" value="HTH_LUXR"/>
    <property type="match status" value="1"/>
</dbReference>
<dbReference type="SUPFAM" id="SSF46894">
    <property type="entry name" value="C-terminal effector domain of the bipartite response regulators"/>
    <property type="match status" value="1"/>
</dbReference>
<dbReference type="Pfam" id="PF00196">
    <property type="entry name" value="GerE"/>
    <property type="match status" value="1"/>
</dbReference>
<dbReference type="GO" id="GO:0003677">
    <property type="term" value="F:DNA binding"/>
    <property type="evidence" value="ECO:0007669"/>
    <property type="project" value="UniProtKB-KW"/>
</dbReference>
<keyword evidence="2" id="KW-0238">DNA-binding</keyword>
<dbReference type="PRINTS" id="PR00038">
    <property type="entry name" value="HTHLUXR"/>
</dbReference>
<dbReference type="STRING" id="34002.SAMN04489859_105718"/>
<dbReference type="Proteomes" id="UP000199054">
    <property type="component" value="Unassembled WGS sequence"/>
</dbReference>
<accession>A0A1H8ND79</accession>
<name>A0A1H8ND79_9RHOB</name>
<keyword evidence="1" id="KW-0805">Transcription regulation</keyword>
<dbReference type="CDD" id="cd06170">
    <property type="entry name" value="LuxR_C_like"/>
    <property type="match status" value="1"/>
</dbReference>
<dbReference type="RefSeq" id="WP_211657434.1">
    <property type="nucleotide sequence ID" value="NZ_CP067124.1"/>
</dbReference>
<dbReference type="AlphaFoldDB" id="A0A1H8ND79"/>
<gene>
    <name evidence="5" type="ORF">SAMN04489859_105718</name>
</gene>
<dbReference type="InterPro" id="IPR016032">
    <property type="entry name" value="Sig_transdc_resp-reg_C-effctor"/>
</dbReference>
<organism evidence="5 6">
    <name type="scientific">Paracoccus alcaliphilus</name>
    <dbReference type="NCBI Taxonomy" id="34002"/>
    <lineage>
        <taxon>Bacteria</taxon>
        <taxon>Pseudomonadati</taxon>
        <taxon>Pseudomonadota</taxon>
        <taxon>Alphaproteobacteria</taxon>
        <taxon>Rhodobacterales</taxon>
        <taxon>Paracoccaceae</taxon>
        <taxon>Paracoccus</taxon>
    </lineage>
</organism>
<dbReference type="InterPro" id="IPR000792">
    <property type="entry name" value="Tscrpt_reg_LuxR_C"/>
</dbReference>
<dbReference type="GO" id="GO:0006355">
    <property type="term" value="P:regulation of DNA-templated transcription"/>
    <property type="evidence" value="ECO:0007669"/>
    <property type="project" value="InterPro"/>
</dbReference>
<evidence type="ECO:0000256" key="3">
    <source>
        <dbReference type="ARBA" id="ARBA00023163"/>
    </source>
</evidence>
<dbReference type="PROSITE" id="PS50043">
    <property type="entry name" value="HTH_LUXR_2"/>
    <property type="match status" value="1"/>
</dbReference>
<dbReference type="PANTHER" id="PTHR44688:SF16">
    <property type="entry name" value="DNA-BINDING TRANSCRIPTIONAL ACTIVATOR DEVR_DOSR"/>
    <property type="match status" value="1"/>
</dbReference>
<feature type="domain" description="HTH luxR-type" evidence="4">
    <location>
        <begin position="257"/>
        <end position="321"/>
    </location>
</feature>
<evidence type="ECO:0000313" key="6">
    <source>
        <dbReference type="Proteomes" id="UP000199054"/>
    </source>
</evidence>
<protein>
    <submittedName>
        <fullName evidence="5">Regulatory protein, luxR family</fullName>
    </submittedName>
</protein>
<reference evidence="5 6" key="1">
    <citation type="submission" date="2016-10" db="EMBL/GenBank/DDBJ databases">
        <authorList>
            <person name="de Groot N.N."/>
        </authorList>
    </citation>
    <scope>NUCLEOTIDE SEQUENCE [LARGE SCALE GENOMIC DNA]</scope>
    <source>
        <strain evidence="5 6">DSM 8512</strain>
    </source>
</reference>
<dbReference type="PANTHER" id="PTHR44688">
    <property type="entry name" value="DNA-BINDING TRANSCRIPTIONAL ACTIVATOR DEVR_DOSR"/>
    <property type="match status" value="1"/>
</dbReference>
<dbReference type="EMBL" id="FODE01000057">
    <property type="protein sequence ID" value="SEO27671.1"/>
    <property type="molecule type" value="Genomic_DNA"/>
</dbReference>
<proteinExistence type="predicted"/>